<feature type="domain" description="Ras-GAP" evidence="2">
    <location>
        <begin position="1108"/>
        <end position="1337"/>
    </location>
</feature>
<dbReference type="Gene3D" id="1.10.506.10">
    <property type="entry name" value="GTPase Activation - p120gap, domain 1"/>
    <property type="match status" value="1"/>
</dbReference>
<dbReference type="InParanoid" id="A0A1Y2FYN6"/>
<organism evidence="4 5">
    <name type="scientific">Leucosporidium creatinivorum</name>
    <dbReference type="NCBI Taxonomy" id="106004"/>
    <lineage>
        <taxon>Eukaryota</taxon>
        <taxon>Fungi</taxon>
        <taxon>Dikarya</taxon>
        <taxon>Basidiomycota</taxon>
        <taxon>Pucciniomycotina</taxon>
        <taxon>Microbotryomycetes</taxon>
        <taxon>Leucosporidiales</taxon>
        <taxon>Leucosporidium</taxon>
    </lineage>
</organism>
<dbReference type="SUPFAM" id="SSF48350">
    <property type="entry name" value="GTPase activation domain, GAP"/>
    <property type="match status" value="1"/>
</dbReference>
<dbReference type="GO" id="GO:0110085">
    <property type="term" value="C:mitotic actomyosin contractile ring"/>
    <property type="evidence" value="ECO:0007669"/>
    <property type="project" value="TreeGrafter"/>
</dbReference>
<feature type="domain" description="Calponin-homology (CH)" evidence="3">
    <location>
        <begin position="426"/>
        <end position="550"/>
    </location>
</feature>
<dbReference type="OrthoDB" id="775356at2759"/>
<evidence type="ECO:0000256" key="1">
    <source>
        <dbReference type="SAM" id="MobiDB-lite"/>
    </source>
</evidence>
<dbReference type="EMBL" id="MCGR01000010">
    <property type="protein sequence ID" value="ORY88443.1"/>
    <property type="molecule type" value="Genomic_DNA"/>
</dbReference>
<protein>
    <recommendedName>
        <fullName evidence="6">Ras-GAP domain-containing protein</fullName>
    </recommendedName>
</protein>
<dbReference type="InterPro" id="IPR036872">
    <property type="entry name" value="CH_dom_sf"/>
</dbReference>
<proteinExistence type="predicted"/>
<dbReference type="Pfam" id="PF00307">
    <property type="entry name" value="CH"/>
    <property type="match status" value="1"/>
</dbReference>
<dbReference type="GO" id="GO:0005516">
    <property type="term" value="F:calmodulin binding"/>
    <property type="evidence" value="ECO:0007669"/>
    <property type="project" value="TreeGrafter"/>
</dbReference>
<dbReference type="GO" id="GO:0005096">
    <property type="term" value="F:GTPase activator activity"/>
    <property type="evidence" value="ECO:0007669"/>
    <property type="project" value="TreeGrafter"/>
</dbReference>
<evidence type="ECO:0000313" key="5">
    <source>
        <dbReference type="Proteomes" id="UP000193467"/>
    </source>
</evidence>
<dbReference type="PANTHER" id="PTHR14149:SF14">
    <property type="entry name" value="CALPONIN-HOMOLOGY (CH) DOMAIN-CONTAINING PROTEIN"/>
    <property type="match status" value="1"/>
</dbReference>
<dbReference type="PANTHER" id="PTHR14149">
    <property type="entry name" value="RAS GTPASE-ACTIVATING PROTEIN WITH IQ MOTIF"/>
    <property type="match status" value="1"/>
</dbReference>
<feature type="compositionally biased region" description="Low complexity" evidence="1">
    <location>
        <begin position="215"/>
        <end position="233"/>
    </location>
</feature>
<feature type="compositionally biased region" description="Low complexity" evidence="1">
    <location>
        <begin position="18"/>
        <end position="51"/>
    </location>
</feature>
<dbReference type="GO" id="GO:0051015">
    <property type="term" value="F:actin filament binding"/>
    <property type="evidence" value="ECO:0007669"/>
    <property type="project" value="TreeGrafter"/>
</dbReference>
<feature type="compositionally biased region" description="Basic and acidic residues" evidence="1">
    <location>
        <begin position="594"/>
        <end position="611"/>
    </location>
</feature>
<dbReference type="PROSITE" id="PS50021">
    <property type="entry name" value="CH"/>
    <property type="match status" value="1"/>
</dbReference>
<dbReference type="InterPro" id="IPR000593">
    <property type="entry name" value="RasGAP_C"/>
</dbReference>
<evidence type="ECO:0000259" key="2">
    <source>
        <dbReference type="PROSITE" id="PS50018"/>
    </source>
</evidence>
<dbReference type="Pfam" id="PF00616">
    <property type="entry name" value="RasGAP"/>
    <property type="match status" value="1"/>
</dbReference>
<dbReference type="PROSITE" id="PS50018">
    <property type="entry name" value="RAS_GTPASE_ACTIV_2"/>
    <property type="match status" value="1"/>
</dbReference>
<evidence type="ECO:0000313" key="4">
    <source>
        <dbReference type="EMBL" id="ORY88443.1"/>
    </source>
</evidence>
<dbReference type="InterPro" id="IPR001936">
    <property type="entry name" value="RasGAP_dom"/>
</dbReference>
<dbReference type="InterPro" id="IPR000048">
    <property type="entry name" value="IQ_motif_EF-hand-BS"/>
</dbReference>
<dbReference type="InterPro" id="IPR008936">
    <property type="entry name" value="Rho_GTPase_activation_prot"/>
</dbReference>
<feature type="region of interest" description="Disordered" evidence="1">
    <location>
        <begin position="380"/>
        <end position="403"/>
    </location>
</feature>
<dbReference type="SMART" id="SM00323">
    <property type="entry name" value="RasGAP"/>
    <property type="match status" value="1"/>
</dbReference>
<evidence type="ECO:0000259" key="3">
    <source>
        <dbReference type="PROSITE" id="PS50021"/>
    </source>
</evidence>
<feature type="compositionally biased region" description="Low complexity" evidence="1">
    <location>
        <begin position="240"/>
        <end position="273"/>
    </location>
</feature>
<feature type="compositionally biased region" description="Low complexity" evidence="1">
    <location>
        <begin position="180"/>
        <end position="203"/>
    </location>
</feature>
<gene>
    <name evidence="4" type="ORF">BCR35DRAFT_329987</name>
</gene>
<dbReference type="GO" id="GO:1903479">
    <property type="term" value="P:mitotic actomyosin contractile ring assembly actin filament organization"/>
    <property type="evidence" value="ECO:0007669"/>
    <property type="project" value="TreeGrafter"/>
</dbReference>
<dbReference type="FunCoup" id="A0A1Y2FYN6">
    <property type="interactions" value="145"/>
</dbReference>
<dbReference type="SMART" id="SM00015">
    <property type="entry name" value="IQ"/>
    <property type="match status" value="5"/>
</dbReference>
<dbReference type="Proteomes" id="UP000193467">
    <property type="component" value="Unassembled WGS sequence"/>
</dbReference>
<keyword evidence="5" id="KW-1185">Reference proteome</keyword>
<name>A0A1Y2FYN6_9BASI</name>
<sequence length="1775" mass="197323">MQTDHHLYTPQSLPLDRSPSLSSNSSGTGSAISSSSIPTPALPSASSFPSATYPHSKDDHHSTVVVGQLGDLSLKGGGGGHSPSFRTPVPRANGAAGAEARKSPSPWSAGHRTGAGSKSFDSARAKFGEVGRSPSLRTGILSPKEKEEGDQPQAQAQRWRASNSPRTQLGALDTSSAAGSPTPSHYSNSPSTYSPSSASTYRPLPTVPSSPTRRPGSPFTSSPYSPSSRPSSPTKLGNNSGSTVPFPSSSPSASHPSPTPSASARALSSSIFSTRDRDPTASPDGANGLGRMGSMRRFDSVGSATGRGAYGHRRAMTLPQNLVDERGLPAPPLAANDAGAGAGGMAVDQHEVVGLPGRARLSRPAEAPSSFAPSAVFSSSHGLSTLTTSPHLSTPSPSLPSGSLLPSLTVKAIDRQRQNLVAYEYLCHCRETQEWLDGCVGEKVRGSELWIAGGAGGEEGGRGMKEWEQGLRNGYALAHLARALGSPACGGPIYNDPVRHFRHTANINIFFTFLEEVELPVIFHFETVDLYEGKNLPKVIYCLHALSHLLFRRGMAERMGDLVGLVDFSDAEVQATEKGLDGVRMPNFKGIGKALDRQTETEEDRRARELRAAEEAEARRLAEEARLEEERMMEEERLAEERRVEQARRAEERRVEMERRERMEREAREEVERRREEERLAEEARREEERRRREEEERMRIEAEEEARRRHEADVQAAVPTFVRFQAHARSELARRQLDQRMASLAQHQPSIIGFQAHARTYLAQARQSHTYDQLDSSSPAITAFQAQARGALARRRVLNGIHTMRSVEETVIGIQAAIRAKLARDAFVARRRNLRQASVVRSVGGFQSAARAALVKRQVSTQRQALGFVQPNVVGIQAQTRGHLGRGRFLAWRDHIYRHEDHIVRLQSLLRGLLARRRHENLQATLQHNRSRFVGLQAIVRSRRQGDQYRQLRMGTNVPASTIKNFVHLLDDSEFDYRGEVLVEQMRKQLVGMIRETQGLEDDVKDLDTKIALLVKNKITHEVARAQRSGGVGGGGGALASHRRDHLLAADKDPFASDVLDRQTARKHELYQQLFWHLQSNPEYFAKLLANPGGKDRGDKAQKALEAVTFIVFGFAQAQREEYLLLKLFQRSIQEDLHFVPDVSSFVRGSFAFIRLFQQYGRGVNQRKSLQIMLASSVKHIMATHVKKLSTDPVGIYHAMRAEEETRTGVPSQKPASDVDWRFAIGDQATNVAFIQHLKSLRASTEVLLKSIFASTGSLPFGIRFVMREVFRSLRHKFPQQPEEQLLRVTGHLLYYRFIQPAIVAPETFSILESVVPDIQRHNLAECAKMINQIAAGRAFGEDQFWLHPLNNFVEVKAKEFAQWIRAVIHVPDAEAYFRADEWLDAKASRQPVIYISPNNIYALHSSILESIDAVAPQQDDPLRVILGELGGAPLPASGELGRARADEIPLTLIARLTTRDDPQAADKALFQQAKRRIVAVLKVHHGADLVAVFAQPVTQQDEEAWYRIVQEEVIEEQRQARASRRPVIAPADDLRRLSFQELKIAAVQDVMALRAKGVVSGNDKFQALLDSIASDIRLKRKFVSFFLFGSPLLTRFTVADHRRVQRQSEIATMEGTLASLRSKKTYLNDQIRSYHEYIDQSMASIQKKSKKRLVLPWSLQASHQRKLEKEGKRYAFGSYKYTAQDLYDRGVLLSIDQFSPKQFDKVTLTISSDEVGVFEVSAAYMGVKVETVELKLDELLEAQFAAKQTLPIGGVAKVNLNLLVHLINKKFYA</sequence>
<evidence type="ECO:0008006" key="6">
    <source>
        <dbReference type="Google" id="ProtNLM"/>
    </source>
</evidence>
<feature type="region of interest" description="Disordered" evidence="1">
    <location>
        <begin position="630"/>
        <end position="696"/>
    </location>
</feature>
<feature type="region of interest" description="Disordered" evidence="1">
    <location>
        <begin position="591"/>
        <end position="611"/>
    </location>
</feature>
<dbReference type="Pfam" id="PF00612">
    <property type="entry name" value="IQ"/>
    <property type="match status" value="1"/>
</dbReference>
<dbReference type="CDD" id="cd21206">
    <property type="entry name" value="CH_IQGAP"/>
    <property type="match status" value="1"/>
</dbReference>
<reference evidence="4 5" key="1">
    <citation type="submission" date="2016-07" db="EMBL/GenBank/DDBJ databases">
        <title>Pervasive Adenine N6-methylation of Active Genes in Fungi.</title>
        <authorList>
            <consortium name="DOE Joint Genome Institute"/>
            <person name="Mondo S.J."/>
            <person name="Dannebaum R.O."/>
            <person name="Kuo R.C."/>
            <person name="Labutti K."/>
            <person name="Haridas S."/>
            <person name="Kuo A."/>
            <person name="Salamov A."/>
            <person name="Ahrendt S.R."/>
            <person name="Lipzen A."/>
            <person name="Sullivan W."/>
            <person name="Andreopoulos W.B."/>
            <person name="Clum A."/>
            <person name="Lindquist E."/>
            <person name="Daum C."/>
            <person name="Ramamoorthy G.K."/>
            <person name="Gryganskyi A."/>
            <person name="Culley D."/>
            <person name="Magnuson J.K."/>
            <person name="James T.Y."/>
            <person name="O'Malley M.A."/>
            <person name="Stajich J.E."/>
            <person name="Spatafora J.W."/>
            <person name="Visel A."/>
            <person name="Grigoriev I.V."/>
        </authorList>
    </citation>
    <scope>NUCLEOTIDE SEQUENCE [LARGE SCALE GENOMIC DNA]</scope>
    <source>
        <strain evidence="4 5">62-1032</strain>
    </source>
</reference>
<dbReference type="SUPFAM" id="SSF47576">
    <property type="entry name" value="Calponin-homology domain, CH-domain"/>
    <property type="match status" value="1"/>
</dbReference>
<feature type="compositionally biased region" description="Polar residues" evidence="1">
    <location>
        <begin position="152"/>
        <end position="179"/>
    </location>
</feature>
<dbReference type="PROSITE" id="PS50096">
    <property type="entry name" value="IQ"/>
    <property type="match status" value="5"/>
</dbReference>
<dbReference type="Gene3D" id="1.10.418.10">
    <property type="entry name" value="Calponin-like domain"/>
    <property type="match status" value="1"/>
</dbReference>
<accession>A0A1Y2FYN6</accession>
<dbReference type="Pfam" id="PF03836">
    <property type="entry name" value="RasGAP_C"/>
    <property type="match status" value="2"/>
</dbReference>
<dbReference type="SUPFAM" id="SSF143885">
    <property type="entry name" value="RGC domain-like"/>
    <property type="match status" value="1"/>
</dbReference>
<dbReference type="SMART" id="SM00033">
    <property type="entry name" value="CH"/>
    <property type="match status" value="1"/>
</dbReference>
<dbReference type="STRING" id="106004.A0A1Y2FYN6"/>
<dbReference type="InterPro" id="IPR001715">
    <property type="entry name" value="CH_dom"/>
</dbReference>
<feature type="region of interest" description="Disordered" evidence="1">
    <location>
        <begin position="1"/>
        <end position="313"/>
    </location>
</feature>
<comment type="caution">
    <text evidence="4">The sequence shown here is derived from an EMBL/GenBank/DDBJ whole genome shotgun (WGS) entry which is preliminary data.</text>
</comment>